<dbReference type="Pfam" id="PF01381">
    <property type="entry name" value="HTH_3"/>
    <property type="match status" value="1"/>
</dbReference>
<dbReference type="InterPro" id="IPR010982">
    <property type="entry name" value="Lambda_DNA-bd_dom_sf"/>
</dbReference>
<evidence type="ECO:0000259" key="1">
    <source>
        <dbReference type="PROSITE" id="PS50943"/>
    </source>
</evidence>
<gene>
    <name evidence="2" type="ORF">ACFFOL_06410</name>
</gene>
<proteinExistence type="predicted"/>
<evidence type="ECO:0000313" key="2">
    <source>
        <dbReference type="EMBL" id="MFB9823800.1"/>
    </source>
</evidence>
<dbReference type="PANTHER" id="PTHR40730:SF5">
    <property type="entry name" value="HTH CRO_C1-TYPE DOMAIN-CONTAINING PROTEIN"/>
    <property type="match status" value="1"/>
</dbReference>
<feature type="domain" description="HTH cro/C1-type" evidence="1">
    <location>
        <begin position="22"/>
        <end position="48"/>
    </location>
</feature>
<dbReference type="Proteomes" id="UP001589595">
    <property type="component" value="Unassembled WGS sequence"/>
</dbReference>
<protein>
    <submittedName>
        <fullName evidence="2">Thiamine-phosphate synthase family protein</fullName>
    </submittedName>
</protein>
<sequence length="308" mass="33007">MPFTLPSEIVVEDVLPTLRVELAAELQRYGLTQQEIADELGVTQAAVSTYVSEDTATDPRIAKHPRTRAAVERVAEGLATDELDGYEALADILDLVRALEDRGPICEIHETRMPEIAGLGCDLCVRGVDPSVRAERAALADVRSAARTLSTTPGMAAFVPNVGSNIGAAPPDAETPTDVAAIPGRIYAVDGRVEVPANPEFGASRHVATVLLAAAAVDPDLRGAVNLATESAFLAAARERGIETMEFDADYEDRERRLRERFADRESAPRVLYHEGAFGIEPITYVLGANAEEAAQYAAELVEEITDA</sequence>
<dbReference type="PROSITE" id="PS50943">
    <property type="entry name" value="HTH_CROC1"/>
    <property type="match status" value="1"/>
</dbReference>
<dbReference type="EMBL" id="JBHMAJ010000005">
    <property type="protein sequence ID" value="MFB9823800.1"/>
    <property type="molecule type" value="Genomic_DNA"/>
</dbReference>
<dbReference type="SUPFAM" id="SSF47413">
    <property type="entry name" value="lambda repressor-like DNA-binding domains"/>
    <property type="match status" value="1"/>
</dbReference>
<keyword evidence="3" id="KW-1185">Reference proteome</keyword>
<organism evidence="2 3">
    <name type="scientific">Halobaculum roseum</name>
    <dbReference type="NCBI Taxonomy" id="2175149"/>
    <lineage>
        <taxon>Archaea</taxon>
        <taxon>Methanobacteriati</taxon>
        <taxon>Methanobacteriota</taxon>
        <taxon>Stenosarchaea group</taxon>
        <taxon>Halobacteria</taxon>
        <taxon>Halobacteriales</taxon>
        <taxon>Haloferacaceae</taxon>
        <taxon>Halobaculum</taxon>
    </lineage>
</organism>
<dbReference type="Pfam" id="PF10120">
    <property type="entry name" value="ThiN"/>
    <property type="match status" value="1"/>
</dbReference>
<dbReference type="CDD" id="cd00093">
    <property type="entry name" value="HTH_XRE"/>
    <property type="match status" value="1"/>
</dbReference>
<dbReference type="AlphaFoldDB" id="A0ABD5MJA8"/>
<dbReference type="InterPro" id="IPR036409">
    <property type="entry name" value="Aldolase_II/adducin_N_sf"/>
</dbReference>
<dbReference type="SUPFAM" id="SSF53639">
    <property type="entry name" value="AraD/HMP-PK domain-like"/>
    <property type="match status" value="1"/>
</dbReference>
<name>A0ABD5MJA8_9EURY</name>
<dbReference type="RefSeq" id="WP_222923644.1">
    <property type="nucleotide sequence ID" value="NZ_CP082287.1"/>
</dbReference>
<dbReference type="InterPro" id="IPR019293">
    <property type="entry name" value="ThiN"/>
</dbReference>
<comment type="caution">
    <text evidence="2">The sequence shown here is derived from an EMBL/GenBank/DDBJ whole genome shotgun (WGS) entry which is preliminary data.</text>
</comment>
<accession>A0ABD5MJA8</accession>
<dbReference type="Gene3D" id="1.10.260.40">
    <property type="entry name" value="lambda repressor-like DNA-binding domains"/>
    <property type="match status" value="1"/>
</dbReference>
<dbReference type="Gene3D" id="3.40.225.10">
    <property type="entry name" value="Class II aldolase/adducin N-terminal domain"/>
    <property type="match status" value="1"/>
</dbReference>
<evidence type="ECO:0000313" key="3">
    <source>
        <dbReference type="Proteomes" id="UP001589595"/>
    </source>
</evidence>
<reference evidence="2" key="1">
    <citation type="submission" date="2024-09" db="EMBL/GenBank/DDBJ databases">
        <authorList>
            <person name="Sun Q."/>
        </authorList>
    </citation>
    <scope>NUCLEOTIDE SEQUENCE [LARGE SCALE GENOMIC DNA]</scope>
    <source>
        <strain evidence="2">JCM 31273</strain>
    </source>
</reference>
<dbReference type="InterPro" id="IPR001387">
    <property type="entry name" value="Cro/C1-type_HTH"/>
</dbReference>
<dbReference type="PANTHER" id="PTHR40730">
    <property type="entry name" value="TRANSCRIPTIONAL REGULATOR PROTEIN-LIKE PROTEIN"/>
    <property type="match status" value="1"/>
</dbReference>
<dbReference type="GeneID" id="67212370"/>